<dbReference type="GO" id="GO:0005975">
    <property type="term" value="P:carbohydrate metabolic process"/>
    <property type="evidence" value="ECO:0007669"/>
    <property type="project" value="InterPro"/>
</dbReference>
<dbReference type="PANTHER" id="PTHR43095:SF2">
    <property type="entry name" value="GLUCONOKINASE"/>
    <property type="match status" value="1"/>
</dbReference>
<keyword evidence="3" id="KW-0418">Kinase</keyword>
<feature type="domain" description="Carbohydrate kinase FGGY N-terminal" evidence="5">
    <location>
        <begin position="122"/>
        <end position="266"/>
    </location>
</feature>
<dbReference type="AlphaFoldDB" id="A0A917SQ72"/>
<reference evidence="7" key="2">
    <citation type="submission" date="2020-09" db="EMBL/GenBank/DDBJ databases">
        <authorList>
            <person name="Sun Q."/>
            <person name="Zhou Y."/>
        </authorList>
    </citation>
    <scope>NUCLEOTIDE SEQUENCE</scope>
    <source>
        <strain evidence="7">CGMCC 4.7308</strain>
    </source>
</reference>
<evidence type="ECO:0000313" key="8">
    <source>
        <dbReference type="Proteomes" id="UP000655208"/>
    </source>
</evidence>
<evidence type="ECO:0000256" key="4">
    <source>
        <dbReference type="SAM" id="MobiDB-lite"/>
    </source>
</evidence>
<evidence type="ECO:0000256" key="3">
    <source>
        <dbReference type="ARBA" id="ARBA00022777"/>
    </source>
</evidence>
<dbReference type="Proteomes" id="UP000655208">
    <property type="component" value="Unassembled WGS sequence"/>
</dbReference>
<protein>
    <recommendedName>
        <fullName evidence="9">Carbohydrate kinase</fullName>
    </recommendedName>
</protein>
<name>A0A917SQ72_9ACTN</name>
<dbReference type="PIRSF" id="PIRSF000538">
    <property type="entry name" value="GlpK"/>
    <property type="match status" value="1"/>
</dbReference>
<gene>
    <name evidence="7" type="ORF">GCM10011594_11490</name>
</gene>
<feature type="compositionally biased region" description="Gly residues" evidence="4">
    <location>
        <begin position="108"/>
        <end position="118"/>
    </location>
</feature>
<accession>A0A917SQ72</accession>
<dbReference type="InterPro" id="IPR000577">
    <property type="entry name" value="Carb_kinase_FGGY"/>
</dbReference>
<dbReference type="Pfam" id="PF00370">
    <property type="entry name" value="FGGY_N"/>
    <property type="match status" value="1"/>
</dbReference>
<evidence type="ECO:0008006" key="9">
    <source>
        <dbReference type="Google" id="ProtNLM"/>
    </source>
</evidence>
<organism evidence="7 8">
    <name type="scientific">Nakamurella endophytica</name>
    <dbReference type="NCBI Taxonomy" id="1748367"/>
    <lineage>
        <taxon>Bacteria</taxon>
        <taxon>Bacillati</taxon>
        <taxon>Actinomycetota</taxon>
        <taxon>Actinomycetes</taxon>
        <taxon>Nakamurellales</taxon>
        <taxon>Nakamurellaceae</taxon>
        <taxon>Nakamurella</taxon>
    </lineage>
</organism>
<evidence type="ECO:0000256" key="2">
    <source>
        <dbReference type="ARBA" id="ARBA00022679"/>
    </source>
</evidence>
<comment type="caution">
    <text evidence="7">The sequence shown here is derived from an EMBL/GenBank/DDBJ whole genome shotgun (WGS) entry which is preliminary data.</text>
</comment>
<dbReference type="InterPro" id="IPR018484">
    <property type="entry name" value="FGGY_N"/>
</dbReference>
<dbReference type="RefSeq" id="WP_229674066.1">
    <property type="nucleotide sequence ID" value="NZ_BMNA01000002.1"/>
</dbReference>
<dbReference type="InterPro" id="IPR018485">
    <property type="entry name" value="FGGY_C"/>
</dbReference>
<evidence type="ECO:0000259" key="6">
    <source>
        <dbReference type="Pfam" id="PF02782"/>
    </source>
</evidence>
<dbReference type="InterPro" id="IPR043129">
    <property type="entry name" value="ATPase_NBD"/>
</dbReference>
<proteinExistence type="inferred from homology"/>
<dbReference type="SUPFAM" id="SSF53067">
    <property type="entry name" value="Actin-like ATPase domain"/>
    <property type="match status" value="2"/>
</dbReference>
<feature type="domain" description="Carbohydrate kinase FGGY C-terminal" evidence="6">
    <location>
        <begin position="276"/>
        <end position="459"/>
    </location>
</feature>
<sequence length="504" mass="51753">MRDCVVSVDIGSGGVRARAHDRALRTVAEAGLEVATRVGADGASTQDLTEVVAAVDAAVRRVAAAPGVRVRALAASGTASSLVLPARSGTGPAPEERAGTDGTDGTDAGDGGAGGSDGGGTVVLWSDTRAHRAGLQLTPELVDAYRRTVCPPDASYWPAKIRWARDAGLPRAAALLGVKDEVFRRWTGRCWTDPMTAAATGLFDSERWEWDAALTDRLQVDAEMLPAVRAATDQAPLGAGAADRLGLPGGLPVVLGGMDGPLTQIGAAGFESGIASCTIGTSIAYRAGLGHRAVDPSRRVWCYPVTPDRWVAGGAGSNGGNVLTWLQGTWAAGSSLAGTLAAGFSVPADPELVFVPYLHGERAPVWRSDLRAALVGLAAHHGPADVARATLTGVAAAAVELADAVTAVAGPAGEVRLSGGFVQEPRWVQLLTDAVGRRTALPDPATATSTGLALLAWAAVEDIPPDQVFQPTTGESWEPDPRAHAALRATAARVAGFRELLWPS</sequence>
<dbReference type="EMBL" id="BMNA01000002">
    <property type="protein sequence ID" value="GGL93333.1"/>
    <property type="molecule type" value="Genomic_DNA"/>
</dbReference>
<evidence type="ECO:0000259" key="5">
    <source>
        <dbReference type="Pfam" id="PF00370"/>
    </source>
</evidence>
<comment type="similarity">
    <text evidence="1">Belongs to the FGGY kinase family.</text>
</comment>
<feature type="region of interest" description="Disordered" evidence="4">
    <location>
        <begin position="83"/>
        <end position="118"/>
    </location>
</feature>
<dbReference type="GO" id="GO:0016301">
    <property type="term" value="F:kinase activity"/>
    <property type="evidence" value="ECO:0007669"/>
    <property type="project" value="UniProtKB-KW"/>
</dbReference>
<dbReference type="PANTHER" id="PTHR43095">
    <property type="entry name" value="SUGAR KINASE"/>
    <property type="match status" value="1"/>
</dbReference>
<evidence type="ECO:0000313" key="7">
    <source>
        <dbReference type="EMBL" id="GGL93333.1"/>
    </source>
</evidence>
<evidence type="ECO:0000256" key="1">
    <source>
        <dbReference type="ARBA" id="ARBA00009156"/>
    </source>
</evidence>
<dbReference type="Gene3D" id="3.30.420.40">
    <property type="match status" value="2"/>
</dbReference>
<dbReference type="InterPro" id="IPR050406">
    <property type="entry name" value="FGGY_Carb_Kinase"/>
</dbReference>
<dbReference type="Pfam" id="PF02782">
    <property type="entry name" value="FGGY_C"/>
    <property type="match status" value="1"/>
</dbReference>
<keyword evidence="8" id="KW-1185">Reference proteome</keyword>
<reference evidence="7" key="1">
    <citation type="journal article" date="2014" name="Int. J. Syst. Evol. Microbiol.">
        <title>Complete genome sequence of Corynebacterium casei LMG S-19264T (=DSM 44701T), isolated from a smear-ripened cheese.</title>
        <authorList>
            <consortium name="US DOE Joint Genome Institute (JGI-PGF)"/>
            <person name="Walter F."/>
            <person name="Albersmeier A."/>
            <person name="Kalinowski J."/>
            <person name="Ruckert C."/>
        </authorList>
    </citation>
    <scope>NUCLEOTIDE SEQUENCE</scope>
    <source>
        <strain evidence="7">CGMCC 4.7308</strain>
    </source>
</reference>
<keyword evidence="2" id="KW-0808">Transferase</keyword>